<dbReference type="RefSeq" id="WP_238230955.1">
    <property type="nucleotide sequence ID" value="NZ_BPQO01000021.1"/>
</dbReference>
<gene>
    <name evidence="1" type="ORF">BHAOGJBA_4285</name>
</gene>
<evidence type="ECO:0000313" key="1">
    <source>
        <dbReference type="EMBL" id="GJD90743.1"/>
    </source>
</evidence>
<proteinExistence type="predicted"/>
<evidence type="ECO:0000313" key="2">
    <source>
        <dbReference type="Proteomes" id="UP001055247"/>
    </source>
</evidence>
<accession>A0AAV4ZR59</accession>
<reference evidence="1" key="2">
    <citation type="submission" date="2021-08" db="EMBL/GenBank/DDBJ databases">
        <authorList>
            <person name="Tani A."/>
            <person name="Ola A."/>
            <person name="Ogura Y."/>
            <person name="Katsura K."/>
            <person name="Hayashi T."/>
        </authorList>
    </citation>
    <scope>NUCLEOTIDE SEQUENCE</scope>
    <source>
        <strain evidence="1">DSM 16372</strain>
    </source>
</reference>
<dbReference type="AlphaFoldDB" id="A0AAV4ZR59"/>
<reference evidence="1" key="1">
    <citation type="journal article" date="2016" name="Front. Microbiol.">
        <title>Genome Sequence of the Piezophilic, Mesophilic Sulfate-Reducing Bacterium Desulfovibrio indicus J2T.</title>
        <authorList>
            <person name="Cao J."/>
            <person name="Maignien L."/>
            <person name="Shao Z."/>
            <person name="Alain K."/>
            <person name="Jebbar M."/>
        </authorList>
    </citation>
    <scope>NUCLEOTIDE SEQUENCE</scope>
    <source>
        <strain evidence="1">DSM 16372</strain>
    </source>
</reference>
<protein>
    <submittedName>
        <fullName evidence="1">Uncharacterized protein</fullName>
    </submittedName>
</protein>
<comment type="caution">
    <text evidence="1">The sequence shown here is derived from an EMBL/GenBank/DDBJ whole genome shotgun (WGS) entry which is preliminary data.</text>
</comment>
<dbReference type="Proteomes" id="UP001055247">
    <property type="component" value="Unassembled WGS sequence"/>
</dbReference>
<organism evidence="1 2">
    <name type="scientific">Methylobacterium hispanicum</name>
    <dbReference type="NCBI Taxonomy" id="270350"/>
    <lineage>
        <taxon>Bacteria</taxon>
        <taxon>Pseudomonadati</taxon>
        <taxon>Pseudomonadota</taxon>
        <taxon>Alphaproteobacteria</taxon>
        <taxon>Hyphomicrobiales</taxon>
        <taxon>Methylobacteriaceae</taxon>
        <taxon>Methylobacterium</taxon>
    </lineage>
</organism>
<sequence length="64" mass="7400">MTEREAGYVQALERMVAHCRRQMLDRETPSEGREEHRALIDYMEGQIEQLQERADAAPELRAAG</sequence>
<keyword evidence="2" id="KW-1185">Reference proteome</keyword>
<name>A0AAV4ZR59_9HYPH</name>
<dbReference type="EMBL" id="BPQO01000021">
    <property type="protein sequence ID" value="GJD90743.1"/>
    <property type="molecule type" value="Genomic_DNA"/>
</dbReference>